<protein>
    <recommendedName>
        <fullName evidence="7">Endoribonuclease YbeY</fullName>
        <ecNumber evidence="7">3.1.-.-</ecNumber>
    </recommendedName>
</protein>
<reference evidence="9" key="1">
    <citation type="journal article" date="2019" name="Int. J. Syst. Evol. Microbiol.">
        <title>The Global Catalogue of Microorganisms (GCM) 10K type strain sequencing project: providing services to taxonomists for standard genome sequencing and annotation.</title>
        <authorList>
            <consortium name="The Broad Institute Genomics Platform"/>
            <consortium name="The Broad Institute Genome Sequencing Center for Infectious Disease"/>
            <person name="Wu L."/>
            <person name="Ma J."/>
        </authorList>
    </citation>
    <scope>NUCLEOTIDE SEQUENCE [LARGE SCALE GENOMIC DNA]</scope>
    <source>
        <strain evidence="9">NBRC 101365</strain>
    </source>
</reference>
<name>A0ABQ6CDI0_9HYPH</name>
<gene>
    <name evidence="7 8" type="primary">ybeY</name>
    <name evidence="8" type="ORF">GCM10007874_14330</name>
</gene>
<dbReference type="InterPro" id="IPR020549">
    <property type="entry name" value="YbeY_CS"/>
</dbReference>
<dbReference type="InterPro" id="IPR002036">
    <property type="entry name" value="YbeY"/>
</dbReference>
<keyword evidence="9" id="KW-1185">Reference proteome</keyword>
<evidence type="ECO:0000256" key="3">
    <source>
        <dbReference type="ARBA" id="ARBA00022723"/>
    </source>
</evidence>
<feature type="binding site" evidence="7">
    <location>
        <position position="131"/>
    </location>
    <ligand>
        <name>Zn(2+)</name>
        <dbReference type="ChEBI" id="CHEBI:29105"/>
        <note>catalytic</note>
    </ligand>
</feature>
<dbReference type="Pfam" id="PF02130">
    <property type="entry name" value="YbeY"/>
    <property type="match status" value="1"/>
</dbReference>
<accession>A0ABQ6CDI0</accession>
<dbReference type="Proteomes" id="UP001156882">
    <property type="component" value="Unassembled WGS sequence"/>
</dbReference>
<feature type="binding site" evidence="7">
    <location>
        <position position="125"/>
    </location>
    <ligand>
        <name>Zn(2+)</name>
        <dbReference type="ChEBI" id="CHEBI:29105"/>
        <note>catalytic</note>
    </ligand>
</feature>
<keyword evidence="7" id="KW-0698">rRNA processing</keyword>
<evidence type="ECO:0000256" key="2">
    <source>
        <dbReference type="ARBA" id="ARBA00022722"/>
    </source>
</evidence>
<comment type="similarity">
    <text evidence="1 7">Belongs to the endoribonuclease YbeY family.</text>
</comment>
<dbReference type="NCBIfam" id="TIGR00043">
    <property type="entry name" value="rRNA maturation RNase YbeY"/>
    <property type="match status" value="1"/>
</dbReference>
<comment type="function">
    <text evidence="7">Single strand-specific metallo-endoribonuclease involved in late-stage 70S ribosome quality control and in maturation of the 3' terminus of the 16S rRNA.</text>
</comment>
<dbReference type="InterPro" id="IPR023091">
    <property type="entry name" value="MetalPrtase_cat_dom_sf_prd"/>
</dbReference>
<proteinExistence type="inferred from homology"/>
<sequence>MSDAIAIEIAQESDLWQDLDAIEDRISAAVAAGVAVAKLKHAPGAELSIVLTDDASIRTINAQWRHMDKPTNVLSFPQAEGKAIARAPMLGDIILAHETIAREAVEAGKSFENHLSHLTVHGLLHLFGYDHLTDAEAEAMEALEVRILATLGIDNPYADAPLLREAS</sequence>
<evidence type="ECO:0000256" key="4">
    <source>
        <dbReference type="ARBA" id="ARBA00022759"/>
    </source>
</evidence>
<comment type="caution">
    <text evidence="8">The sequence shown here is derived from an EMBL/GenBank/DDBJ whole genome shotgun (WGS) entry which is preliminary data.</text>
</comment>
<dbReference type="EC" id="3.1.-.-" evidence="7"/>
<evidence type="ECO:0000313" key="9">
    <source>
        <dbReference type="Proteomes" id="UP001156882"/>
    </source>
</evidence>
<keyword evidence="2 7" id="KW-0540">Nuclease</keyword>
<keyword evidence="4 7" id="KW-0255">Endonuclease</keyword>
<dbReference type="Gene3D" id="3.40.390.30">
    <property type="entry name" value="Metalloproteases ('zincins'), catalytic domain"/>
    <property type="match status" value="1"/>
</dbReference>
<keyword evidence="7" id="KW-0690">Ribosome biogenesis</keyword>
<dbReference type="HAMAP" id="MF_00009">
    <property type="entry name" value="Endoribonucl_YbeY"/>
    <property type="match status" value="1"/>
</dbReference>
<comment type="cofactor">
    <cofactor evidence="7">
        <name>Zn(2+)</name>
        <dbReference type="ChEBI" id="CHEBI:29105"/>
    </cofactor>
    <text evidence="7">Binds 1 zinc ion.</text>
</comment>
<evidence type="ECO:0000256" key="1">
    <source>
        <dbReference type="ARBA" id="ARBA00010875"/>
    </source>
</evidence>
<keyword evidence="5 7" id="KW-0378">Hydrolase</keyword>
<keyword evidence="6 7" id="KW-0862">Zinc</keyword>
<evidence type="ECO:0000313" key="8">
    <source>
        <dbReference type="EMBL" id="GLS18416.1"/>
    </source>
</evidence>
<dbReference type="PROSITE" id="PS01306">
    <property type="entry name" value="UPF0054"/>
    <property type="match status" value="1"/>
</dbReference>
<feature type="binding site" evidence="7">
    <location>
        <position position="121"/>
    </location>
    <ligand>
        <name>Zn(2+)</name>
        <dbReference type="ChEBI" id="CHEBI:29105"/>
        <note>catalytic</note>
    </ligand>
</feature>
<dbReference type="EMBL" id="BSPC01000011">
    <property type="protein sequence ID" value="GLS18416.1"/>
    <property type="molecule type" value="Genomic_DNA"/>
</dbReference>
<evidence type="ECO:0000256" key="6">
    <source>
        <dbReference type="ARBA" id="ARBA00022833"/>
    </source>
</evidence>
<organism evidence="8 9">
    <name type="scientific">Labrys miyagiensis</name>
    <dbReference type="NCBI Taxonomy" id="346912"/>
    <lineage>
        <taxon>Bacteria</taxon>
        <taxon>Pseudomonadati</taxon>
        <taxon>Pseudomonadota</taxon>
        <taxon>Alphaproteobacteria</taxon>
        <taxon>Hyphomicrobiales</taxon>
        <taxon>Xanthobacteraceae</taxon>
        <taxon>Labrys</taxon>
    </lineage>
</organism>
<comment type="subcellular location">
    <subcellularLocation>
        <location evidence="7">Cytoplasm</location>
    </subcellularLocation>
</comment>
<dbReference type="PANTHER" id="PTHR46986">
    <property type="entry name" value="ENDORIBONUCLEASE YBEY, CHLOROPLASTIC"/>
    <property type="match status" value="1"/>
</dbReference>
<evidence type="ECO:0000256" key="5">
    <source>
        <dbReference type="ARBA" id="ARBA00022801"/>
    </source>
</evidence>
<keyword evidence="7" id="KW-0963">Cytoplasm</keyword>
<dbReference type="RefSeq" id="WP_284311236.1">
    <property type="nucleotide sequence ID" value="NZ_BSPC01000011.1"/>
</dbReference>
<dbReference type="SUPFAM" id="SSF55486">
    <property type="entry name" value="Metalloproteases ('zincins'), catalytic domain"/>
    <property type="match status" value="1"/>
</dbReference>
<keyword evidence="3 7" id="KW-0479">Metal-binding</keyword>
<dbReference type="PANTHER" id="PTHR46986:SF1">
    <property type="entry name" value="ENDORIBONUCLEASE YBEY, CHLOROPLASTIC"/>
    <property type="match status" value="1"/>
</dbReference>
<evidence type="ECO:0000256" key="7">
    <source>
        <dbReference type="HAMAP-Rule" id="MF_00009"/>
    </source>
</evidence>